<feature type="compositionally biased region" description="Polar residues" evidence="1">
    <location>
        <begin position="1"/>
        <end position="13"/>
    </location>
</feature>
<name>A6IYL8_RAT</name>
<protein>
    <submittedName>
        <fullName evidence="2">RCG63231, isoform CRA_a</fullName>
    </submittedName>
</protein>
<evidence type="ECO:0000313" key="2">
    <source>
        <dbReference type="EMBL" id="EDL92346.1"/>
    </source>
</evidence>
<accession>A6IYL8</accession>
<reference evidence="3" key="3">
    <citation type="submission" date="2005-09" db="EMBL/GenBank/DDBJ databases">
        <authorList>
            <person name="Mural R.J."/>
            <person name="Li P.W."/>
            <person name="Adams M.D."/>
            <person name="Amanatides P.G."/>
            <person name="Baden-Tillson H."/>
            <person name="Barnstead M."/>
            <person name="Chin S.H."/>
            <person name="Dew I."/>
            <person name="Evans C.A."/>
            <person name="Ferriera S."/>
            <person name="Flanigan M."/>
            <person name="Fosler C."/>
            <person name="Glodek A."/>
            <person name="Gu Z."/>
            <person name="Holt R.A."/>
            <person name="Jennings D."/>
            <person name="Kraft C.L."/>
            <person name="Lu F."/>
            <person name="Nguyen T."/>
            <person name="Nusskern D.R."/>
            <person name="Pfannkoch C.M."/>
            <person name="Sitter C."/>
            <person name="Sutton G.G."/>
            <person name="Venter J.C."/>
            <person name="Wang Z."/>
            <person name="Woodage T."/>
            <person name="Zheng X.H."/>
            <person name="Zhong F."/>
        </authorList>
    </citation>
    <scope>NUCLEOTIDE SEQUENCE [LARGE SCALE GENOMIC DNA]</scope>
    <source>
        <strain>BN</strain>
        <strain evidence="3">Sprague-Dawley</strain>
    </source>
</reference>
<feature type="region of interest" description="Disordered" evidence="1">
    <location>
        <begin position="1"/>
        <end position="21"/>
    </location>
</feature>
<reference evidence="2" key="1">
    <citation type="journal article" date="2005" name="Genome Res.">
        <title>Gene and alternative splicing annotation with AIR.</title>
        <authorList>
            <person name="Florea L."/>
            <person name="Di Francesco V."/>
            <person name="Miller J."/>
            <person name="Turner R."/>
            <person name="Yao A."/>
            <person name="Harris M."/>
            <person name="Walenz B."/>
            <person name="Mobarry C."/>
            <person name="Merkulov G.V."/>
            <person name="Charlab R."/>
            <person name="Dew I."/>
            <person name="Deng Z."/>
            <person name="Istrail S."/>
            <person name="Li P."/>
            <person name="Sutton G."/>
        </authorList>
    </citation>
    <scope>NUCLEOTIDE SEQUENCE</scope>
    <source>
        <strain evidence="2">BN</strain>
    </source>
</reference>
<reference evidence="2" key="2">
    <citation type="submission" date="2005-07" db="EMBL/GenBank/DDBJ databases">
        <authorList>
            <person name="Mural R.J."/>
            <person name="Li P.W."/>
            <person name="Adams M.D."/>
            <person name="Amanatides P.G."/>
            <person name="Baden-Tillson H."/>
            <person name="Barnstead M."/>
            <person name="Chin S.H."/>
            <person name="Dew I."/>
            <person name="Evans C.A."/>
            <person name="Ferriera S."/>
            <person name="Flanigan M."/>
            <person name="Fosler C."/>
            <person name="Glodek A."/>
            <person name="Gu Z."/>
            <person name="Holt R.A."/>
            <person name="Jennings D."/>
            <person name="Kraft C.L."/>
            <person name="Lu F."/>
            <person name="Nguyen T."/>
            <person name="Nusskern D.R."/>
            <person name="Pfannkoch C.M."/>
            <person name="Sitter C."/>
            <person name="Sutton G.G."/>
            <person name="Venter J.C."/>
            <person name="Wang Z."/>
            <person name="Woodage T."/>
            <person name="Zheng X.H."/>
            <person name="Zhong F."/>
        </authorList>
    </citation>
    <scope>NUCLEOTIDE SEQUENCE</scope>
    <source>
        <strain evidence="2">BN</strain>
        <strain evidence="3">BN, Sprague-Dawley</strain>
    </source>
</reference>
<dbReference type="Gene3D" id="3.40.50.1820">
    <property type="entry name" value="alpha/beta hydrolase"/>
    <property type="match status" value="1"/>
</dbReference>
<dbReference type="AlphaFoldDB" id="A6IYL8"/>
<proteinExistence type="predicted"/>
<gene>
    <name evidence="2" type="ORF">rCG_63231</name>
</gene>
<dbReference type="EMBL" id="CH473972">
    <property type="protein sequence ID" value="EDL92346.1"/>
    <property type="molecule type" value="Genomic_DNA"/>
</dbReference>
<dbReference type="Proteomes" id="UP000234681">
    <property type="component" value="Chromosome 19"/>
</dbReference>
<dbReference type="SUPFAM" id="SSF53474">
    <property type="entry name" value="alpha/beta-Hydrolases"/>
    <property type="match status" value="1"/>
</dbReference>
<sequence>MIAQWSQSHTGNPNGKELPPWPQLNQLEQYLEVGLEPQTGVKLKKGRLQFWTETLPRKIQEWHRQQRRRNLEEL</sequence>
<evidence type="ECO:0000256" key="1">
    <source>
        <dbReference type="SAM" id="MobiDB-lite"/>
    </source>
</evidence>
<dbReference type="EMBL" id="CH473972">
    <property type="protein sequence ID" value="EDL92345.1"/>
    <property type="molecule type" value="Genomic_DNA"/>
</dbReference>
<evidence type="ECO:0000313" key="3">
    <source>
        <dbReference type="Proteomes" id="UP000234681"/>
    </source>
</evidence>
<organism evidence="2 3">
    <name type="scientific">Rattus norvegicus</name>
    <name type="common">Rat</name>
    <dbReference type="NCBI Taxonomy" id="10116"/>
    <lineage>
        <taxon>Eukaryota</taxon>
        <taxon>Metazoa</taxon>
        <taxon>Chordata</taxon>
        <taxon>Craniata</taxon>
        <taxon>Vertebrata</taxon>
        <taxon>Euteleostomi</taxon>
        <taxon>Mammalia</taxon>
        <taxon>Eutheria</taxon>
        <taxon>Euarchontoglires</taxon>
        <taxon>Glires</taxon>
        <taxon>Rodentia</taxon>
        <taxon>Myomorpha</taxon>
        <taxon>Muroidea</taxon>
        <taxon>Muridae</taxon>
        <taxon>Murinae</taxon>
        <taxon>Rattus</taxon>
    </lineage>
</organism>
<dbReference type="InterPro" id="IPR029058">
    <property type="entry name" value="AB_hydrolase_fold"/>
</dbReference>